<dbReference type="SMART" id="SM00287">
    <property type="entry name" value="SH3b"/>
    <property type="match status" value="1"/>
</dbReference>
<evidence type="ECO:0000313" key="3">
    <source>
        <dbReference type="EMBL" id="AFK70918.1"/>
    </source>
</evidence>
<dbReference type="PATRIC" id="fig|231023.4.peg.3682"/>
<evidence type="ECO:0000313" key="4">
    <source>
        <dbReference type="Proteomes" id="UP000005268"/>
    </source>
</evidence>
<dbReference type="EMBL" id="CP003588">
    <property type="protein sequence ID" value="AFK70918.1"/>
    <property type="molecule type" value="Genomic_DNA"/>
</dbReference>
<accession>I3UZJ7</accession>
<dbReference type="KEGG" id="ppi:YSA_07674"/>
<name>I3UZJ7_PSEPU</name>
<dbReference type="PROSITE" id="PS51781">
    <property type="entry name" value="SH3B"/>
    <property type="match status" value="1"/>
</dbReference>
<sequence>MRPTENGVLHLRKKFVASLLAVAIASTTACAQLGISKEQAGTVIGGLAGVAIGSTMGSGNGKIAAALIAGGIGAYVGNRIGHMLDEKDQQALALRTQEVLSQQQTTASAQPVTWKSDHSGATAQIVPGKEYTKTKQVEVKRAPKIQAVPSMKLINEPYVTISDNLNVRAAPNQAGEKVGSLKNHTEFTAVGSTGDWILVGRKGVTVGYVHKNYVEPKAQAVAKRVTPAVNLDELDVAASKETQGFDLDSVQSLPTQTVAAEAACRPVTVSLKSQSGQTEQEQNTFCKQANGTWELI</sequence>
<feature type="domain" description="SH3b" evidence="2">
    <location>
        <begin position="154"/>
        <end position="218"/>
    </location>
</feature>
<dbReference type="Pfam" id="PF13488">
    <property type="entry name" value="Gly-zipper_Omp"/>
    <property type="match status" value="1"/>
</dbReference>
<evidence type="ECO:0000256" key="1">
    <source>
        <dbReference type="SAM" id="SignalP"/>
    </source>
</evidence>
<dbReference type="InterPro" id="IPR003646">
    <property type="entry name" value="SH3-like_bac-type"/>
</dbReference>
<dbReference type="HOGENOM" id="CLU_077356_0_0_6"/>
<gene>
    <name evidence="3" type="ORF">YSA_07674</name>
</gene>
<dbReference type="Pfam" id="PF08239">
    <property type="entry name" value="SH3_3"/>
    <property type="match status" value="1"/>
</dbReference>
<feature type="signal peptide" evidence="1">
    <location>
        <begin position="1"/>
        <end position="31"/>
    </location>
</feature>
<proteinExistence type="predicted"/>
<evidence type="ECO:0000259" key="2">
    <source>
        <dbReference type="PROSITE" id="PS51781"/>
    </source>
</evidence>
<keyword evidence="1" id="KW-0732">Signal</keyword>
<reference evidence="3 4" key="1">
    <citation type="journal article" date="2012" name="J. Bacteriol.">
        <title>Complete Genome Sequence of the Naphthalene-Degrading Pseudomonas putida Strain ND6.</title>
        <authorList>
            <person name="Li S."/>
            <person name="Zhao H."/>
            <person name="Li Y."/>
            <person name="Niu S."/>
            <person name="Cai B."/>
        </authorList>
    </citation>
    <scope>NUCLEOTIDE SEQUENCE [LARGE SCALE GENOMIC DNA]</scope>
    <source>
        <strain evidence="3 4">ND6</strain>
    </source>
</reference>
<dbReference type="Proteomes" id="UP000005268">
    <property type="component" value="Chromosome"/>
</dbReference>
<dbReference type="AlphaFoldDB" id="I3UZJ7"/>
<protein>
    <recommendedName>
        <fullName evidence="2">SH3b domain-containing protein</fullName>
    </recommendedName>
</protein>
<dbReference type="PROSITE" id="PS51257">
    <property type="entry name" value="PROKAR_LIPOPROTEIN"/>
    <property type="match status" value="1"/>
</dbReference>
<feature type="chain" id="PRO_5003681109" description="SH3b domain-containing protein" evidence="1">
    <location>
        <begin position="32"/>
        <end position="296"/>
    </location>
</feature>
<dbReference type="InterPro" id="IPR039567">
    <property type="entry name" value="Gly-zipper"/>
</dbReference>
<organism evidence="3 4">
    <name type="scientific">Pseudomonas putida ND6</name>
    <dbReference type="NCBI Taxonomy" id="231023"/>
    <lineage>
        <taxon>Bacteria</taxon>
        <taxon>Pseudomonadati</taxon>
        <taxon>Pseudomonadota</taxon>
        <taxon>Gammaproteobacteria</taxon>
        <taxon>Pseudomonadales</taxon>
        <taxon>Pseudomonadaceae</taxon>
        <taxon>Pseudomonas</taxon>
    </lineage>
</organism>
<dbReference type="Gene3D" id="2.30.30.40">
    <property type="entry name" value="SH3 Domains"/>
    <property type="match status" value="1"/>
</dbReference>